<keyword evidence="6 7" id="KW-1015">Disulfide bond</keyword>
<evidence type="ECO:0000256" key="6">
    <source>
        <dbReference type="ARBA" id="ARBA00023157"/>
    </source>
</evidence>
<evidence type="ECO:0000256" key="9">
    <source>
        <dbReference type="SAM" id="SignalP"/>
    </source>
</evidence>
<dbReference type="Proteomes" id="UP000663862">
    <property type="component" value="Unassembled WGS sequence"/>
</dbReference>
<evidence type="ECO:0000313" key="11">
    <source>
        <dbReference type="EMBL" id="CAF4509126.1"/>
    </source>
</evidence>
<dbReference type="PROSITE" id="PS50068">
    <property type="entry name" value="LDLRA_2"/>
    <property type="match status" value="1"/>
</dbReference>
<feature type="disulfide bond" evidence="7">
    <location>
        <begin position="508"/>
        <end position="525"/>
    </location>
</feature>
<feature type="disulfide bond" evidence="8">
    <location>
        <begin position="206"/>
        <end position="218"/>
    </location>
</feature>
<dbReference type="PANTHER" id="PTHR24270:SF62">
    <property type="entry name" value="LOW-DENSITY LIPOPROTEIN RECEPTOR-RELATED PROTEIN 2"/>
    <property type="match status" value="1"/>
</dbReference>
<evidence type="ECO:0000256" key="2">
    <source>
        <dbReference type="ARBA" id="ARBA00022692"/>
    </source>
</evidence>
<dbReference type="GO" id="GO:0016192">
    <property type="term" value="P:vesicle-mediated transport"/>
    <property type="evidence" value="ECO:0007669"/>
    <property type="project" value="UniProtKB-ARBA"/>
</dbReference>
<dbReference type="Gene3D" id="2.10.25.10">
    <property type="entry name" value="Laminin"/>
    <property type="match status" value="1"/>
</dbReference>
<comment type="caution">
    <text evidence="11">The sequence shown here is derived from an EMBL/GenBank/DDBJ whole genome shotgun (WGS) entry which is preliminary data.</text>
</comment>
<dbReference type="Gene3D" id="4.10.400.10">
    <property type="entry name" value="Low-density Lipoprotein Receptor"/>
    <property type="match status" value="2"/>
</dbReference>
<proteinExistence type="predicted"/>
<keyword evidence="3" id="KW-0677">Repeat</keyword>
<dbReference type="InterPro" id="IPR002172">
    <property type="entry name" value="LDrepeatLR_classA_rpt"/>
</dbReference>
<keyword evidence="7" id="KW-0245">EGF-like domain</keyword>
<feature type="signal peptide" evidence="9">
    <location>
        <begin position="1"/>
        <end position="19"/>
    </location>
</feature>
<dbReference type="PANTHER" id="PTHR24270">
    <property type="entry name" value="LOW-DENSITY LIPOPROTEIN RECEPTOR-RELATED"/>
    <property type="match status" value="1"/>
</dbReference>
<keyword evidence="2" id="KW-0812">Transmembrane</keyword>
<protein>
    <recommendedName>
        <fullName evidence="10">EGF-like domain-containing protein</fullName>
    </recommendedName>
</protein>
<keyword evidence="9" id="KW-0732">Signal</keyword>
<keyword evidence="5" id="KW-0472">Membrane</keyword>
<dbReference type="GO" id="GO:0005886">
    <property type="term" value="C:plasma membrane"/>
    <property type="evidence" value="ECO:0007669"/>
    <property type="project" value="TreeGrafter"/>
</dbReference>
<evidence type="ECO:0000256" key="8">
    <source>
        <dbReference type="PROSITE-ProRule" id="PRU00124"/>
    </source>
</evidence>
<keyword evidence="4" id="KW-1133">Transmembrane helix</keyword>
<organism evidence="11 12">
    <name type="scientific">Rotaria socialis</name>
    <dbReference type="NCBI Taxonomy" id="392032"/>
    <lineage>
        <taxon>Eukaryota</taxon>
        <taxon>Metazoa</taxon>
        <taxon>Spiralia</taxon>
        <taxon>Gnathifera</taxon>
        <taxon>Rotifera</taxon>
        <taxon>Eurotatoria</taxon>
        <taxon>Bdelloidea</taxon>
        <taxon>Philodinida</taxon>
        <taxon>Philodinidae</taxon>
        <taxon>Rotaria</taxon>
    </lineage>
</organism>
<dbReference type="PROSITE" id="PS50026">
    <property type="entry name" value="EGF_3"/>
    <property type="match status" value="1"/>
</dbReference>
<dbReference type="EMBL" id="CAJOBQ010001703">
    <property type="protein sequence ID" value="CAF4509126.1"/>
    <property type="molecule type" value="Genomic_DNA"/>
</dbReference>
<feature type="disulfide bond" evidence="7">
    <location>
        <begin position="527"/>
        <end position="536"/>
    </location>
</feature>
<evidence type="ECO:0000256" key="5">
    <source>
        <dbReference type="ARBA" id="ARBA00023136"/>
    </source>
</evidence>
<comment type="subcellular location">
    <subcellularLocation>
        <location evidence="1">Membrane</location>
        <topology evidence="1">Single-pass membrane protein</topology>
    </subcellularLocation>
</comment>
<dbReference type="CDD" id="cd00112">
    <property type="entry name" value="LDLa"/>
    <property type="match status" value="1"/>
</dbReference>
<dbReference type="SMART" id="SM00192">
    <property type="entry name" value="LDLa"/>
    <property type="match status" value="3"/>
</dbReference>
<dbReference type="PROSITE" id="PS00022">
    <property type="entry name" value="EGF_1"/>
    <property type="match status" value="1"/>
</dbReference>
<evidence type="ECO:0000256" key="1">
    <source>
        <dbReference type="ARBA" id="ARBA00004167"/>
    </source>
</evidence>
<feature type="chain" id="PRO_5032355470" description="EGF-like domain-containing protein" evidence="9">
    <location>
        <begin position="20"/>
        <end position="577"/>
    </location>
</feature>
<reference evidence="11" key="1">
    <citation type="submission" date="2021-02" db="EMBL/GenBank/DDBJ databases">
        <authorList>
            <person name="Nowell W R."/>
        </authorList>
    </citation>
    <scope>NUCLEOTIDE SEQUENCE</scope>
</reference>
<evidence type="ECO:0000259" key="10">
    <source>
        <dbReference type="PROSITE" id="PS50026"/>
    </source>
</evidence>
<evidence type="ECO:0000313" key="12">
    <source>
        <dbReference type="Proteomes" id="UP000663862"/>
    </source>
</evidence>
<dbReference type="InterPro" id="IPR050685">
    <property type="entry name" value="LDLR"/>
</dbReference>
<dbReference type="SUPFAM" id="SSF57196">
    <property type="entry name" value="EGF/Laminin"/>
    <property type="match status" value="1"/>
</dbReference>
<evidence type="ECO:0000256" key="3">
    <source>
        <dbReference type="ARBA" id="ARBA00022737"/>
    </source>
</evidence>
<name>A0A820W2H6_9BILA</name>
<gene>
    <name evidence="11" type="ORF">TSG867_LOCUS21722</name>
</gene>
<comment type="caution">
    <text evidence="7">Lacks conserved residue(s) required for the propagation of feature annotation.</text>
</comment>
<sequence length="577" mass="67946">MFLSISALVAISFIQIGNSQYHLCYTNRMSTYEKNFYYDCLYYRDLGVLLPSSRQSQYAFEMILYCIRPSQLELTDAKFDRVVEGNLISFEELHTNKITSEQLFAWPASIDIVEQYEAGKDFNFTKFYNCTCRRSVILYNTYTQLKTTEKLERFGNISYSCYTHLECDRGPVPMCLDWREVCDNHIDCWDGGRDEENCFLLELNECAEDEFHCKGGMCIPESLLHDDAFHPDCLEGTDENSALWNPGECYQDPSFHEICNNRRDTKFSQFVWSYTNHNISLSVVCWSAMICLYNLNGIDGVDCDDYCDFDICLDIARDECPALFFFPNYHIFCHIRFLYSSMINILISISIPDYICYDHELCSFLKPTIFLMNSTCRPFKAFGFNETVVLEWESLLEALHIVFRDYSQTKLFNNQGVCKTENVFHCPNTLKCITKYQLIDGFNDCYAGIDEMIDYIVIAFNKNLDNYRTTLFDYEMDLSVFQTSKKKINQRETIKEITNLNISPAWFCNNRGIPIYNHVRHEYHCLCPPSHYGNRCQYQNQRISLTIRFDKENAPHLWHSLLYFSIMLIDHRHHHHH</sequence>
<dbReference type="AlphaFoldDB" id="A0A820W2H6"/>
<accession>A0A820W2H6</accession>
<feature type="domain" description="EGF-like" evidence="10">
    <location>
        <begin position="499"/>
        <end position="537"/>
    </location>
</feature>
<dbReference type="InterPro" id="IPR000742">
    <property type="entry name" value="EGF"/>
</dbReference>
<dbReference type="SUPFAM" id="SSF57424">
    <property type="entry name" value="LDL receptor-like module"/>
    <property type="match status" value="2"/>
</dbReference>
<evidence type="ECO:0000256" key="4">
    <source>
        <dbReference type="ARBA" id="ARBA00022989"/>
    </source>
</evidence>
<evidence type="ECO:0000256" key="7">
    <source>
        <dbReference type="PROSITE-ProRule" id="PRU00076"/>
    </source>
</evidence>
<dbReference type="InterPro" id="IPR036055">
    <property type="entry name" value="LDL_receptor-like_sf"/>
</dbReference>